<accession>A0ABU0RL03</accession>
<organism evidence="2 3">
    <name type="scientific">Streptomyces turgidiscabies</name>
    <dbReference type="NCBI Taxonomy" id="85558"/>
    <lineage>
        <taxon>Bacteria</taxon>
        <taxon>Bacillati</taxon>
        <taxon>Actinomycetota</taxon>
        <taxon>Actinomycetes</taxon>
        <taxon>Kitasatosporales</taxon>
        <taxon>Streptomycetaceae</taxon>
        <taxon>Streptomyces</taxon>
    </lineage>
</organism>
<sequence>MFSGATRLRALVGARGGARCSRCGSLVLADVVDVDHVQPLALGGEDTDTNVQPLCRGCHLAKTGEDFRVTKPLF</sequence>
<comment type="caution">
    <text evidence="2">The sequence shown here is derived from an EMBL/GenBank/DDBJ whole genome shotgun (WGS) entry which is preliminary data.</text>
</comment>
<dbReference type="GO" id="GO:0004519">
    <property type="term" value="F:endonuclease activity"/>
    <property type="evidence" value="ECO:0007669"/>
    <property type="project" value="UniProtKB-KW"/>
</dbReference>
<protein>
    <submittedName>
        <fullName evidence="2">5-methylcytosine-specific restriction endonuclease McrA</fullName>
    </submittedName>
</protein>
<dbReference type="InterPro" id="IPR002711">
    <property type="entry name" value="HNH"/>
</dbReference>
<name>A0ABU0RL03_9ACTN</name>
<dbReference type="CDD" id="cd00085">
    <property type="entry name" value="HNHc"/>
    <property type="match status" value="1"/>
</dbReference>
<feature type="domain" description="HNH nuclease" evidence="1">
    <location>
        <begin position="7"/>
        <end position="60"/>
    </location>
</feature>
<gene>
    <name evidence="2" type="ORF">QFZ49_001754</name>
</gene>
<reference evidence="2 3" key="1">
    <citation type="submission" date="2023-07" db="EMBL/GenBank/DDBJ databases">
        <title>Comparative genomics of wheat-associated soil bacteria to identify genetic determinants of phenazine resistance.</title>
        <authorList>
            <person name="Mouncey N."/>
        </authorList>
    </citation>
    <scope>NUCLEOTIDE SEQUENCE [LARGE SCALE GENOMIC DNA]</scope>
    <source>
        <strain evidence="2 3">W2I16</strain>
    </source>
</reference>
<proteinExistence type="predicted"/>
<keyword evidence="2" id="KW-0378">Hydrolase</keyword>
<dbReference type="RefSeq" id="WP_307625827.1">
    <property type="nucleotide sequence ID" value="NZ_JAUSZS010000002.1"/>
</dbReference>
<evidence type="ECO:0000313" key="2">
    <source>
        <dbReference type="EMBL" id="MDQ0931847.1"/>
    </source>
</evidence>
<keyword evidence="3" id="KW-1185">Reference proteome</keyword>
<dbReference type="Proteomes" id="UP001223072">
    <property type="component" value="Unassembled WGS sequence"/>
</dbReference>
<keyword evidence="2" id="KW-0255">Endonuclease</keyword>
<dbReference type="Pfam" id="PF01844">
    <property type="entry name" value="HNH"/>
    <property type="match status" value="1"/>
</dbReference>
<dbReference type="Gene3D" id="1.10.30.50">
    <property type="match status" value="1"/>
</dbReference>
<dbReference type="SMART" id="SM00507">
    <property type="entry name" value="HNHc"/>
    <property type="match status" value="1"/>
</dbReference>
<evidence type="ECO:0000313" key="3">
    <source>
        <dbReference type="Proteomes" id="UP001223072"/>
    </source>
</evidence>
<dbReference type="InterPro" id="IPR003615">
    <property type="entry name" value="HNH_nuc"/>
</dbReference>
<evidence type="ECO:0000259" key="1">
    <source>
        <dbReference type="SMART" id="SM00507"/>
    </source>
</evidence>
<keyword evidence="2" id="KW-0540">Nuclease</keyword>
<dbReference type="EMBL" id="JAUSZS010000002">
    <property type="protein sequence ID" value="MDQ0931847.1"/>
    <property type="molecule type" value="Genomic_DNA"/>
</dbReference>